<dbReference type="SUPFAM" id="SSF53098">
    <property type="entry name" value="Ribonuclease H-like"/>
    <property type="match status" value="1"/>
</dbReference>
<dbReference type="InParanoid" id="A0A2P5CVM7"/>
<dbReference type="InterPro" id="IPR008906">
    <property type="entry name" value="HATC_C_dom"/>
</dbReference>
<dbReference type="InterPro" id="IPR012337">
    <property type="entry name" value="RNaseH-like_sf"/>
</dbReference>
<evidence type="ECO:0000313" key="2">
    <source>
        <dbReference type="EMBL" id="PON65119.1"/>
    </source>
</evidence>
<dbReference type="PANTHER" id="PTHR23272:SF192">
    <property type="entry name" value="ZINC FINGER BED DOMAIN-CONTAINING PROTEIN DAYSLEEPER-LIKE"/>
    <property type="match status" value="1"/>
</dbReference>
<dbReference type="Pfam" id="PF05699">
    <property type="entry name" value="Dimer_Tnp_hAT"/>
    <property type="match status" value="1"/>
</dbReference>
<organism evidence="2 3">
    <name type="scientific">Trema orientale</name>
    <name type="common">Charcoal tree</name>
    <name type="synonym">Celtis orientalis</name>
    <dbReference type="NCBI Taxonomy" id="63057"/>
    <lineage>
        <taxon>Eukaryota</taxon>
        <taxon>Viridiplantae</taxon>
        <taxon>Streptophyta</taxon>
        <taxon>Embryophyta</taxon>
        <taxon>Tracheophyta</taxon>
        <taxon>Spermatophyta</taxon>
        <taxon>Magnoliopsida</taxon>
        <taxon>eudicotyledons</taxon>
        <taxon>Gunneridae</taxon>
        <taxon>Pentapetalae</taxon>
        <taxon>rosids</taxon>
        <taxon>fabids</taxon>
        <taxon>Rosales</taxon>
        <taxon>Cannabaceae</taxon>
        <taxon>Trema</taxon>
    </lineage>
</organism>
<protein>
    <submittedName>
        <fullName evidence="2">Ribonuclease H-like domain containing protein</fullName>
    </submittedName>
</protein>
<dbReference type="PANTHER" id="PTHR23272">
    <property type="entry name" value="BED FINGER-RELATED"/>
    <property type="match status" value="1"/>
</dbReference>
<gene>
    <name evidence="2" type="ORF">TorRG33x02_271770</name>
</gene>
<dbReference type="EMBL" id="JXTC01000323">
    <property type="protein sequence ID" value="PON65119.1"/>
    <property type="molecule type" value="Genomic_DNA"/>
</dbReference>
<keyword evidence="3" id="KW-1185">Reference proteome</keyword>
<dbReference type="AlphaFoldDB" id="A0A2P5CVM7"/>
<dbReference type="Proteomes" id="UP000237000">
    <property type="component" value="Unassembled WGS sequence"/>
</dbReference>
<dbReference type="GO" id="GO:0046983">
    <property type="term" value="F:protein dimerization activity"/>
    <property type="evidence" value="ECO:0007669"/>
    <property type="project" value="InterPro"/>
</dbReference>
<comment type="caution">
    <text evidence="2">The sequence shown here is derived from an EMBL/GenBank/DDBJ whole genome shotgun (WGS) entry which is preliminary data.</text>
</comment>
<proteinExistence type="predicted"/>
<sequence>MARDVLSIPVSTVASESAFSVGGCVLDQFRSSLKPDIVEAIICTRDWLFGNKAEIDKITQDSKEITKDVVELSVNKEETA</sequence>
<evidence type="ECO:0000259" key="1">
    <source>
        <dbReference type="Pfam" id="PF05699"/>
    </source>
</evidence>
<reference evidence="3" key="1">
    <citation type="submission" date="2016-06" db="EMBL/GenBank/DDBJ databases">
        <title>Parallel loss of symbiosis genes in relatives of nitrogen-fixing non-legume Parasponia.</title>
        <authorList>
            <person name="Van Velzen R."/>
            <person name="Holmer R."/>
            <person name="Bu F."/>
            <person name="Rutten L."/>
            <person name="Van Zeijl A."/>
            <person name="Liu W."/>
            <person name="Santuari L."/>
            <person name="Cao Q."/>
            <person name="Sharma T."/>
            <person name="Shen D."/>
            <person name="Roswanjaya Y."/>
            <person name="Wardhani T."/>
            <person name="Kalhor M.S."/>
            <person name="Jansen J."/>
            <person name="Van den Hoogen J."/>
            <person name="Gungor B."/>
            <person name="Hartog M."/>
            <person name="Hontelez J."/>
            <person name="Verver J."/>
            <person name="Yang W.-C."/>
            <person name="Schijlen E."/>
            <person name="Repin R."/>
            <person name="Schilthuizen M."/>
            <person name="Schranz E."/>
            <person name="Heidstra R."/>
            <person name="Miyata K."/>
            <person name="Fedorova E."/>
            <person name="Kohlen W."/>
            <person name="Bisseling T."/>
            <person name="Smit S."/>
            <person name="Geurts R."/>
        </authorList>
    </citation>
    <scope>NUCLEOTIDE SEQUENCE [LARGE SCALE GENOMIC DNA]</scope>
    <source>
        <strain evidence="3">cv. RG33-2</strain>
    </source>
</reference>
<dbReference type="STRING" id="63057.A0A2P5CVM7"/>
<name>A0A2P5CVM7_TREOI</name>
<feature type="domain" description="HAT C-terminal dimerisation" evidence="1">
    <location>
        <begin position="1"/>
        <end position="48"/>
    </location>
</feature>
<dbReference type="OrthoDB" id="1194279at2759"/>
<evidence type="ECO:0000313" key="3">
    <source>
        <dbReference type="Proteomes" id="UP000237000"/>
    </source>
</evidence>
<accession>A0A2P5CVM7</accession>